<accession>A0A427TXL7</accession>
<dbReference type="Proteomes" id="UP000279911">
    <property type="component" value="Unassembled WGS sequence"/>
</dbReference>
<protein>
    <submittedName>
        <fullName evidence="2">DinB family protein</fullName>
    </submittedName>
</protein>
<feature type="domain" description="DinB-like" evidence="1">
    <location>
        <begin position="12"/>
        <end position="150"/>
    </location>
</feature>
<dbReference type="SUPFAM" id="SSF109854">
    <property type="entry name" value="DinB/YfiT-like putative metalloenzymes"/>
    <property type="match status" value="1"/>
</dbReference>
<dbReference type="Gene3D" id="1.20.120.450">
    <property type="entry name" value="dinb family like domain"/>
    <property type="match status" value="1"/>
</dbReference>
<comment type="caution">
    <text evidence="2">The sequence shown here is derived from an EMBL/GenBank/DDBJ whole genome shotgun (WGS) entry which is preliminary data.</text>
</comment>
<evidence type="ECO:0000313" key="2">
    <source>
        <dbReference type="EMBL" id="RSD29046.1"/>
    </source>
</evidence>
<dbReference type="InterPro" id="IPR024775">
    <property type="entry name" value="DinB-like"/>
</dbReference>
<reference evidence="3" key="1">
    <citation type="submission" date="2018-12" db="EMBL/GenBank/DDBJ databases">
        <title>Bacillus chawlae sp. nov., Bacillus glennii sp. nov., and Bacillus saganii sp. nov. Isolated from the Vehicle Assembly Building at Kennedy Space Center where the Viking Spacecraft were Assembled.</title>
        <authorList>
            <person name="Seuylemezian A."/>
            <person name="Vaishampayan P."/>
        </authorList>
    </citation>
    <scope>NUCLEOTIDE SEQUENCE [LARGE SCALE GENOMIC DNA]</scope>
    <source>
        <strain evidence="3">DSM 13966</strain>
    </source>
</reference>
<dbReference type="Pfam" id="PF12867">
    <property type="entry name" value="DinB_2"/>
    <property type="match status" value="1"/>
</dbReference>
<sequence length="174" mass="20189">MVINLNEVIEILERTPRTLESFLSGLSDGWLTANEGEGTWNASEVIGHLIDGERYNWIPRLQIILSDNTEKTFPVFDRFSHLQQYADWSIEEKLNEFESLRMENIEKLRAMMTSEQQFGMIGIHPEYGEVTARQLISTWAVHDLTHLAQITRVLAKHYDQEVGPWKGYLGILNR</sequence>
<evidence type="ECO:0000313" key="3">
    <source>
        <dbReference type="Proteomes" id="UP000279911"/>
    </source>
</evidence>
<evidence type="ECO:0000259" key="1">
    <source>
        <dbReference type="Pfam" id="PF12867"/>
    </source>
</evidence>
<proteinExistence type="predicted"/>
<dbReference type="RefSeq" id="WP_125478479.1">
    <property type="nucleotide sequence ID" value="NZ_RSFW01000003.1"/>
</dbReference>
<name>A0A427TXL7_9BACI</name>
<dbReference type="EMBL" id="RSFW01000003">
    <property type="protein sequence ID" value="RSD29046.1"/>
    <property type="molecule type" value="Genomic_DNA"/>
</dbReference>
<dbReference type="InterPro" id="IPR034660">
    <property type="entry name" value="DinB/YfiT-like"/>
</dbReference>
<organism evidence="2 3">
    <name type="scientific">Mesobacillus subterraneus</name>
    <dbReference type="NCBI Taxonomy" id="285983"/>
    <lineage>
        <taxon>Bacteria</taxon>
        <taxon>Bacillati</taxon>
        <taxon>Bacillota</taxon>
        <taxon>Bacilli</taxon>
        <taxon>Bacillales</taxon>
        <taxon>Bacillaceae</taxon>
        <taxon>Mesobacillus</taxon>
    </lineage>
</organism>
<gene>
    <name evidence="2" type="ORF">EJA10_02750</name>
</gene>
<dbReference type="AlphaFoldDB" id="A0A427TXL7"/>
<dbReference type="OrthoDB" id="1434917at2"/>